<dbReference type="Gene3D" id="1.10.238.10">
    <property type="entry name" value="EF-hand"/>
    <property type="match status" value="1"/>
</dbReference>
<dbReference type="Proteomes" id="UP000748531">
    <property type="component" value="Unassembled WGS sequence"/>
</dbReference>
<gene>
    <name evidence="3" type="ORF">PHET_02456</name>
</gene>
<comment type="caution">
    <text evidence="3">The sequence shown here is derived from an EMBL/GenBank/DDBJ whole genome shotgun (WGS) entry which is preliminary data.</text>
</comment>
<name>A0A8J4WIQ7_9TREM</name>
<dbReference type="SMART" id="SM00054">
    <property type="entry name" value="EFh"/>
    <property type="match status" value="2"/>
</dbReference>
<evidence type="ECO:0000259" key="2">
    <source>
        <dbReference type="PROSITE" id="PS50222"/>
    </source>
</evidence>
<evidence type="ECO:0000313" key="3">
    <source>
        <dbReference type="EMBL" id="KAF5404153.1"/>
    </source>
</evidence>
<proteinExistence type="predicted"/>
<dbReference type="InterPro" id="IPR018247">
    <property type="entry name" value="EF_Hand_1_Ca_BS"/>
</dbReference>
<dbReference type="CDD" id="cd00051">
    <property type="entry name" value="EFh"/>
    <property type="match status" value="1"/>
</dbReference>
<dbReference type="Pfam" id="PF13499">
    <property type="entry name" value="EF-hand_7"/>
    <property type="match status" value="1"/>
</dbReference>
<dbReference type="InterPro" id="IPR011992">
    <property type="entry name" value="EF-hand-dom_pair"/>
</dbReference>
<dbReference type="GO" id="GO:0005509">
    <property type="term" value="F:calcium ion binding"/>
    <property type="evidence" value="ECO:0007669"/>
    <property type="project" value="InterPro"/>
</dbReference>
<evidence type="ECO:0000256" key="1">
    <source>
        <dbReference type="ARBA" id="ARBA00022837"/>
    </source>
</evidence>
<sequence>MNEKEVEELFYSIDKNGNGKISRGELRRFLRHSKYKVPLEVADVYFSKLDLNGDGEITLEELKLAFGHRNRRGTHPL</sequence>
<evidence type="ECO:0000313" key="4">
    <source>
        <dbReference type="Proteomes" id="UP000748531"/>
    </source>
</evidence>
<feature type="domain" description="EF-hand" evidence="2">
    <location>
        <begin position="1"/>
        <end position="36"/>
    </location>
</feature>
<organism evidence="3 4">
    <name type="scientific">Paragonimus heterotremus</name>
    <dbReference type="NCBI Taxonomy" id="100268"/>
    <lineage>
        <taxon>Eukaryota</taxon>
        <taxon>Metazoa</taxon>
        <taxon>Spiralia</taxon>
        <taxon>Lophotrochozoa</taxon>
        <taxon>Platyhelminthes</taxon>
        <taxon>Trematoda</taxon>
        <taxon>Digenea</taxon>
        <taxon>Plagiorchiida</taxon>
        <taxon>Troglotremata</taxon>
        <taxon>Troglotrematidae</taxon>
        <taxon>Paragonimus</taxon>
    </lineage>
</organism>
<accession>A0A8J4WIQ7</accession>
<dbReference type="PROSITE" id="PS50222">
    <property type="entry name" value="EF_HAND_2"/>
    <property type="match status" value="2"/>
</dbReference>
<dbReference type="EMBL" id="LUCH01000862">
    <property type="protein sequence ID" value="KAF5404153.1"/>
    <property type="molecule type" value="Genomic_DNA"/>
</dbReference>
<dbReference type="OrthoDB" id="26525at2759"/>
<dbReference type="AlphaFoldDB" id="A0A8J4WIQ7"/>
<reference evidence="3" key="1">
    <citation type="submission" date="2019-05" db="EMBL/GenBank/DDBJ databases">
        <title>Annotation for the trematode Paragonimus heterotremus.</title>
        <authorList>
            <person name="Choi Y.-J."/>
        </authorList>
    </citation>
    <scope>NUCLEOTIDE SEQUENCE</scope>
    <source>
        <strain evidence="3">LC</strain>
    </source>
</reference>
<dbReference type="PROSITE" id="PS00018">
    <property type="entry name" value="EF_HAND_1"/>
    <property type="match status" value="2"/>
</dbReference>
<dbReference type="InterPro" id="IPR002048">
    <property type="entry name" value="EF_hand_dom"/>
</dbReference>
<dbReference type="SUPFAM" id="SSF47473">
    <property type="entry name" value="EF-hand"/>
    <property type="match status" value="1"/>
</dbReference>
<protein>
    <recommendedName>
        <fullName evidence="2">EF-hand domain-containing protein</fullName>
    </recommendedName>
</protein>
<keyword evidence="1" id="KW-0106">Calcium</keyword>
<feature type="domain" description="EF-hand" evidence="2">
    <location>
        <begin position="37"/>
        <end position="72"/>
    </location>
</feature>
<keyword evidence="4" id="KW-1185">Reference proteome</keyword>